<accession>A0ABS8UKR8</accession>
<organism evidence="1 2">
    <name type="scientific">Datura stramonium</name>
    <name type="common">Jimsonweed</name>
    <name type="synonym">Common thornapple</name>
    <dbReference type="NCBI Taxonomy" id="4076"/>
    <lineage>
        <taxon>Eukaryota</taxon>
        <taxon>Viridiplantae</taxon>
        <taxon>Streptophyta</taxon>
        <taxon>Embryophyta</taxon>
        <taxon>Tracheophyta</taxon>
        <taxon>Spermatophyta</taxon>
        <taxon>Magnoliopsida</taxon>
        <taxon>eudicotyledons</taxon>
        <taxon>Gunneridae</taxon>
        <taxon>Pentapetalae</taxon>
        <taxon>asterids</taxon>
        <taxon>lamiids</taxon>
        <taxon>Solanales</taxon>
        <taxon>Solanaceae</taxon>
        <taxon>Solanoideae</taxon>
        <taxon>Datureae</taxon>
        <taxon>Datura</taxon>
    </lineage>
</organism>
<keyword evidence="2" id="KW-1185">Reference proteome</keyword>
<evidence type="ECO:0000313" key="1">
    <source>
        <dbReference type="EMBL" id="MCD9559225.1"/>
    </source>
</evidence>
<comment type="caution">
    <text evidence="1">The sequence shown here is derived from an EMBL/GenBank/DDBJ whole genome shotgun (WGS) entry which is preliminary data.</text>
</comment>
<name>A0ABS8UKR8_DATST</name>
<protein>
    <submittedName>
        <fullName evidence="1">Uncharacterized protein</fullName>
    </submittedName>
</protein>
<proteinExistence type="predicted"/>
<dbReference type="EMBL" id="JACEIK010002113">
    <property type="protein sequence ID" value="MCD9559225.1"/>
    <property type="molecule type" value="Genomic_DNA"/>
</dbReference>
<sequence length="135" mass="15840">MDPNFSSVFIHLNQSLYSNRPNVKETDFEKKKSRMNFQEINRVTITFKKKSQLLKIWDSAGAILLKSQAKKVDFWGSYFEAIVMCCQLKRKYIVQYKTLLKDDLSVSRPALGGMTGTWCPRRIWTTNWWAEAHLV</sequence>
<dbReference type="Proteomes" id="UP000823775">
    <property type="component" value="Unassembled WGS sequence"/>
</dbReference>
<gene>
    <name evidence="1" type="ORF">HAX54_017082</name>
</gene>
<reference evidence="1 2" key="1">
    <citation type="journal article" date="2021" name="BMC Genomics">
        <title>Datura genome reveals duplications of psychoactive alkaloid biosynthetic genes and high mutation rate following tissue culture.</title>
        <authorList>
            <person name="Rajewski A."/>
            <person name="Carter-House D."/>
            <person name="Stajich J."/>
            <person name="Litt A."/>
        </authorList>
    </citation>
    <scope>NUCLEOTIDE SEQUENCE [LARGE SCALE GENOMIC DNA]</scope>
    <source>
        <strain evidence="1">AR-01</strain>
    </source>
</reference>
<feature type="non-terminal residue" evidence="1">
    <location>
        <position position="135"/>
    </location>
</feature>
<evidence type="ECO:0000313" key="2">
    <source>
        <dbReference type="Proteomes" id="UP000823775"/>
    </source>
</evidence>